<accession>A0A7S2FFI5</accession>
<dbReference type="EMBL" id="HBGS01012855">
    <property type="protein sequence ID" value="CAD9392031.1"/>
    <property type="molecule type" value="Transcribed_RNA"/>
</dbReference>
<evidence type="ECO:0000259" key="2">
    <source>
        <dbReference type="Pfam" id="PF08241"/>
    </source>
</evidence>
<protein>
    <recommendedName>
        <fullName evidence="2">Methyltransferase type 11 domain-containing protein</fullName>
    </recommendedName>
</protein>
<organism evidence="3">
    <name type="scientific">Octactis speculum</name>
    <dbReference type="NCBI Taxonomy" id="3111310"/>
    <lineage>
        <taxon>Eukaryota</taxon>
        <taxon>Sar</taxon>
        <taxon>Stramenopiles</taxon>
        <taxon>Ochrophyta</taxon>
        <taxon>Dictyochophyceae</taxon>
        <taxon>Dictyochales</taxon>
        <taxon>Dictyochaceae</taxon>
        <taxon>Octactis</taxon>
    </lineage>
</organism>
<dbReference type="CDD" id="cd02440">
    <property type="entry name" value="AdoMet_MTases"/>
    <property type="match status" value="1"/>
</dbReference>
<gene>
    <name evidence="3" type="ORF">DSPE1174_LOCUS6780</name>
</gene>
<dbReference type="Pfam" id="PF08241">
    <property type="entry name" value="Methyltransf_11"/>
    <property type="match status" value="1"/>
</dbReference>
<evidence type="ECO:0000256" key="1">
    <source>
        <dbReference type="SAM" id="MobiDB-lite"/>
    </source>
</evidence>
<evidence type="ECO:0000313" key="3">
    <source>
        <dbReference type="EMBL" id="CAD9392031.1"/>
    </source>
</evidence>
<feature type="region of interest" description="Disordered" evidence="1">
    <location>
        <begin position="134"/>
        <end position="162"/>
    </location>
</feature>
<dbReference type="InterPro" id="IPR029063">
    <property type="entry name" value="SAM-dependent_MTases_sf"/>
</dbReference>
<dbReference type="PANTHER" id="PTHR43591">
    <property type="entry name" value="METHYLTRANSFERASE"/>
    <property type="match status" value="1"/>
</dbReference>
<feature type="domain" description="Methyltransferase type 11" evidence="2">
    <location>
        <begin position="11"/>
        <end position="106"/>
    </location>
</feature>
<dbReference type="Gene3D" id="3.40.50.150">
    <property type="entry name" value="Vaccinia Virus protein VP39"/>
    <property type="match status" value="1"/>
</dbReference>
<dbReference type="SUPFAM" id="SSF53335">
    <property type="entry name" value="S-adenosyl-L-methionine-dependent methyltransferases"/>
    <property type="match status" value="1"/>
</dbReference>
<dbReference type="InterPro" id="IPR000408">
    <property type="entry name" value="Reg_chr_condens"/>
</dbReference>
<dbReference type="AlphaFoldDB" id="A0A7S2FFI5"/>
<dbReference type="InterPro" id="IPR013216">
    <property type="entry name" value="Methyltransf_11"/>
</dbReference>
<dbReference type="PROSITE" id="PS00626">
    <property type="entry name" value="RCC1_2"/>
    <property type="match status" value="1"/>
</dbReference>
<name>A0A7S2FFI5_9STRA</name>
<sequence length="279" mass="29339">MALGAATSLIEIGCGPGHGLALLRAELAPGATLEAVDYSPEMVDLAGPRAGVASATVAVGDAQGLDEIRYPTGSFDRVIAPLVIHIVPDPDRAIREMWRLTRAGGAVGATVWGHPSRSPLFTLVGKALQEIKDAQTQQQGGGGEAEATAADDAAPPSPPPTEVRSNFHLAAGGEDALRERFQSVGFTDVVSWVIPCVWPVAATVDATDFVDSWLSASPGNLSLVEGLTPTERSELRRRVADKVENLRKLGRPVACEVVVVVARKPLPRTAEPAEVEENH</sequence>
<feature type="compositionally biased region" description="Low complexity" evidence="1">
    <location>
        <begin position="145"/>
        <end position="154"/>
    </location>
</feature>
<reference evidence="3" key="1">
    <citation type="submission" date="2021-01" db="EMBL/GenBank/DDBJ databases">
        <authorList>
            <person name="Corre E."/>
            <person name="Pelletier E."/>
            <person name="Niang G."/>
            <person name="Scheremetjew M."/>
            <person name="Finn R."/>
            <person name="Kale V."/>
            <person name="Holt S."/>
            <person name="Cochrane G."/>
            <person name="Meng A."/>
            <person name="Brown T."/>
            <person name="Cohen L."/>
        </authorList>
    </citation>
    <scope>NUCLEOTIDE SEQUENCE</scope>
    <source>
        <strain evidence="3">CCMP1381</strain>
    </source>
</reference>
<dbReference type="GO" id="GO:0008757">
    <property type="term" value="F:S-adenosylmethionine-dependent methyltransferase activity"/>
    <property type="evidence" value="ECO:0007669"/>
    <property type="project" value="InterPro"/>
</dbReference>
<proteinExistence type="predicted"/>